<organism evidence="1 2">
    <name type="scientific">Cryobacterium sinapicolor</name>
    <dbReference type="NCBI Taxonomy" id="1259236"/>
    <lineage>
        <taxon>Bacteria</taxon>
        <taxon>Bacillati</taxon>
        <taxon>Actinomycetota</taxon>
        <taxon>Actinomycetes</taxon>
        <taxon>Micrococcales</taxon>
        <taxon>Microbacteriaceae</taxon>
        <taxon>Cryobacterium</taxon>
    </lineage>
</organism>
<dbReference type="PANTHER" id="PTHR10091:SF0">
    <property type="entry name" value="GALACTOSE MUTAROTASE"/>
    <property type="match status" value="1"/>
</dbReference>
<dbReference type="InterPro" id="IPR011013">
    <property type="entry name" value="Gal_mutarotase_sf_dom"/>
</dbReference>
<dbReference type="SUPFAM" id="SSF74650">
    <property type="entry name" value="Galactose mutarotase-like"/>
    <property type="match status" value="1"/>
</dbReference>
<dbReference type="Gene3D" id="2.70.98.10">
    <property type="match status" value="1"/>
</dbReference>
<protein>
    <submittedName>
        <fullName evidence="1">Galactose mutarotase</fullName>
    </submittedName>
</protein>
<dbReference type="InterPro" id="IPR037480">
    <property type="entry name" value="YihR-like"/>
</dbReference>
<keyword evidence="2" id="KW-1185">Reference proteome</keyword>
<accession>A0ABY2JI39</accession>
<dbReference type="Pfam" id="PF01263">
    <property type="entry name" value="Aldose_epim"/>
    <property type="match status" value="1"/>
</dbReference>
<reference evidence="1 2" key="1">
    <citation type="submission" date="2019-03" db="EMBL/GenBank/DDBJ databases">
        <title>Genomics of glacier-inhabiting Cryobacterium strains.</title>
        <authorList>
            <person name="Liu Q."/>
            <person name="Xin Y.-H."/>
        </authorList>
    </citation>
    <scope>NUCLEOTIDE SEQUENCE [LARGE SCALE GENOMIC DNA]</scope>
    <source>
        <strain evidence="1 2">TMT1-23-1</strain>
    </source>
</reference>
<dbReference type="CDD" id="cd09022">
    <property type="entry name" value="Aldose_epim_Ec_YihR"/>
    <property type="match status" value="1"/>
</dbReference>
<name>A0ABY2JI39_9MICO</name>
<dbReference type="InterPro" id="IPR008183">
    <property type="entry name" value="Aldose_1/G6P_1-epimerase"/>
</dbReference>
<evidence type="ECO:0000313" key="1">
    <source>
        <dbReference type="EMBL" id="TFD06336.1"/>
    </source>
</evidence>
<dbReference type="RefSeq" id="WP_134426712.1">
    <property type="nucleotide sequence ID" value="NZ_SOGQ01000002.1"/>
</dbReference>
<evidence type="ECO:0000313" key="2">
    <source>
        <dbReference type="Proteomes" id="UP000297853"/>
    </source>
</evidence>
<dbReference type="Proteomes" id="UP000297853">
    <property type="component" value="Unassembled WGS sequence"/>
</dbReference>
<sequence>MSLTSLSGTQLVLEAHGYTASIASIGASVRSLQYLGRNLIVPFDAEEVRPFFRGAILAPWPNRVVDGRYTFGGVEQQLSITEPLRGHALHGLASWLNFAVVRQATDRLVLAATVEAQPGYPHRVTLEVDFALDAGGLRTAVTAVNAGPNAAPYGVAPHPYLVAGEGHVDDWTLHLPARRILTVTPDRLVPIRIRDVNAEDLVAFDFRTPRTIKDMFIDHAFTGFDRDADGQVTVRVTTIAGSGVELSWGRECPWVQVHTADQPEPSIDRIGLAVEPMTCPPDAFNSGTNLNVLEPGRSTRASWTIRAVD</sequence>
<dbReference type="EMBL" id="SOGQ01000002">
    <property type="protein sequence ID" value="TFD06336.1"/>
    <property type="molecule type" value="Genomic_DNA"/>
</dbReference>
<dbReference type="PANTHER" id="PTHR10091">
    <property type="entry name" value="ALDOSE-1-EPIMERASE"/>
    <property type="match status" value="1"/>
</dbReference>
<gene>
    <name evidence="1" type="ORF">E3T28_00070</name>
</gene>
<comment type="caution">
    <text evidence="1">The sequence shown here is derived from an EMBL/GenBank/DDBJ whole genome shotgun (WGS) entry which is preliminary data.</text>
</comment>
<proteinExistence type="predicted"/>
<dbReference type="InterPro" id="IPR014718">
    <property type="entry name" value="GH-type_carb-bd"/>
</dbReference>